<accession>A0A1S3K2N3</accession>
<feature type="signal peptide" evidence="1">
    <location>
        <begin position="1"/>
        <end position="21"/>
    </location>
</feature>
<keyword evidence="1" id="KW-0732">Signal</keyword>
<organism evidence="2 3">
    <name type="scientific">Lingula anatina</name>
    <name type="common">Brachiopod</name>
    <name type="synonym">Lingula unguis</name>
    <dbReference type="NCBI Taxonomy" id="7574"/>
    <lineage>
        <taxon>Eukaryota</taxon>
        <taxon>Metazoa</taxon>
        <taxon>Spiralia</taxon>
        <taxon>Lophotrochozoa</taxon>
        <taxon>Brachiopoda</taxon>
        <taxon>Linguliformea</taxon>
        <taxon>Lingulata</taxon>
        <taxon>Lingulida</taxon>
        <taxon>Linguloidea</taxon>
        <taxon>Lingulidae</taxon>
        <taxon>Lingula</taxon>
    </lineage>
</organism>
<evidence type="ECO:0000313" key="2">
    <source>
        <dbReference type="Proteomes" id="UP000085678"/>
    </source>
</evidence>
<sequence length="163" mass="18580">MKVALTLCVVCAFLAVTTTEASEDTLKSLLMKLLDDNTEEEETQEEESNDNYEDEEEQLLTDLKDDLMNLEAFRKCQKCTKTKTMTKTLQCTVSESQKDEEGFSPCRNSVLTFRGQRYESCQRKGGRCSGRIKLCESLRCVKAADCSSEVQCVVYTRDCEWIC</sequence>
<proteinExistence type="predicted"/>
<protein>
    <submittedName>
        <fullName evidence="3">Uncharacterized protein LOC106178321</fullName>
    </submittedName>
</protein>
<evidence type="ECO:0000313" key="3">
    <source>
        <dbReference type="RefSeq" id="XP_013416898.1"/>
    </source>
</evidence>
<gene>
    <name evidence="3" type="primary">LOC106178321</name>
</gene>
<dbReference type="GeneID" id="106178321"/>
<keyword evidence="2" id="KW-1185">Reference proteome</keyword>
<feature type="chain" id="PRO_5010310123" evidence="1">
    <location>
        <begin position="22"/>
        <end position="163"/>
    </location>
</feature>
<dbReference type="InParanoid" id="A0A1S3K2N3"/>
<dbReference type="AlphaFoldDB" id="A0A1S3K2N3"/>
<evidence type="ECO:0000256" key="1">
    <source>
        <dbReference type="SAM" id="SignalP"/>
    </source>
</evidence>
<dbReference type="KEGG" id="lak:106178321"/>
<reference evidence="3" key="1">
    <citation type="submission" date="2025-08" db="UniProtKB">
        <authorList>
            <consortium name="RefSeq"/>
        </authorList>
    </citation>
    <scope>IDENTIFICATION</scope>
    <source>
        <tissue evidence="3">Gonads</tissue>
    </source>
</reference>
<dbReference type="Proteomes" id="UP000085678">
    <property type="component" value="Unplaced"/>
</dbReference>
<dbReference type="RefSeq" id="XP_013416898.1">
    <property type="nucleotide sequence ID" value="XM_013561444.2"/>
</dbReference>
<name>A0A1S3K2N3_LINAN</name>